<proteinExistence type="predicted"/>
<evidence type="ECO:0000259" key="7">
    <source>
        <dbReference type="PROSITE" id="PS01124"/>
    </source>
</evidence>
<dbReference type="PANTHER" id="PTHR43280:SF10">
    <property type="entry name" value="REGULATORY PROTEIN POCR"/>
    <property type="match status" value="1"/>
</dbReference>
<dbReference type="InterPro" id="IPR020449">
    <property type="entry name" value="Tscrpt_reg_AraC-type_HTH"/>
</dbReference>
<dbReference type="Pfam" id="PF00072">
    <property type="entry name" value="Response_reg"/>
    <property type="match status" value="1"/>
</dbReference>
<dbReference type="RefSeq" id="WP_094095353.1">
    <property type="nucleotide sequence ID" value="NZ_BMHF01000002.1"/>
</dbReference>
<keyword evidence="10" id="KW-1185">Reference proteome</keyword>
<dbReference type="SMART" id="SM00448">
    <property type="entry name" value="REC"/>
    <property type="match status" value="1"/>
</dbReference>
<evidence type="ECO:0008006" key="11">
    <source>
        <dbReference type="Google" id="ProtNLM"/>
    </source>
</evidence>
<accession>A0ABQ1FSH4</accession>
<feature type="coiled-coil region" evidence="5">
    <location>
        <begin position="107"/>
        <end position="134"/>
    </location>
</feature>
<dbReference type="Gene3D" id="3.40.50.2300">
    <property type="match status" value="1"/>
</dbReference>
<evidence type="ECO:0000256" key="4">
    <source>
        <dbReference type="PROSITE-ProRule" id="PRU00169"/>
    </source>
</evidence>
<comment type="caution">
    <text evidence="9">The sequence shown here is derived from an EMBL/GenBank/DDBJ whole genome shotgun (WGS) entry which is preliminary data.</text>
</comment>
<gene>
    <name evidence="9" type="ORF">GCM10010917_08550</name>
</gene>
<evidence type="ECO:0000256" key="3">
    <source>
        <dbReference type="ARBA" id="ARBA00023163"/>
    </source>
</evidence>
<feature type="domain" description="Response regulatory" evidence="8">
    <location>
        <begin position="2"/>
        <end position="118"/>
    </location>
</feature>
<evidence type="ECO:0000256" key="2">
    <source>
        <dbReference type="ARBA" id="ARBA00023125"/>
    </source>
</evidence>
<dbReference type="SMART" id="SM00342">
    <property type="entry name" value="HTH_ARAC"/>
    <property type="match status" value="1"/>
</dbReference>
<evidence type="ECO:0000256" key="1">
    <source>
        <dbReference type="ARBA" id="ARBA00023015"/>
    </source>
</evidence>
<feature type="region of interest" description="Disordered" evidence="6">
    <location>
        <begin position="371"/>
        <end position="409"/>
    </location>
</feature>
<dbReference type="InterPro" id="IPR018062">
    <property type="entry name" value="HTH_AraC-typ_CS"/>
</dbReference>
<dbReference type="Pfam" id="PF12833">
    <property type="entry name" value="HTH_18"/>
    <property type="match status" value="1"/>
</dbReference>
<dbReference type="SUPFAM" id="SSF52172">
    <property type="entry name" value="CheY-like"/>
    <property type="match status" value="1"/>
</dbReference>
<dbReference type="SUPFAM" id="SSF46689">
    <property type="entry name" value="Homeodomain-like"/>
    <property type="match status" value="2"/>
</dbReference>
<dbReference type="InterPro" id="IPR009057">
    <property type="entry name" value="Homeodomain-like_sf"/>
</dbReference>
<dbReference type="PROSITE" id="PS00041">
    <property type="entry name" value="HTH_ARAC_FAMILY_1"/>
    <property type="match status" value="1"/>
</dbReference>
<protein>
    <recommendedName>
        <fullName evidence="11">Response regulator</fullName>
    </recommendedName>
</protein>
<evidence type="ECO:0000256" key="5">
    <source>
        <dbReference type="SAM" id="Coils"/>
    </source>
</evidence>
<keyword evidence="3" id="KW-0804">Transcription</keyword>
<feature type="compositionally biased region" description="Pro residues" evidence="6">
    <location>
        <begin position="385"/>
        <end position="397"/>
    </location>
</feature>
<keyword evidence="4" id="KW-0597">Phosphoprotein</keyword>
<dbReference type="EMBL" id="BMHF01000002">
    <property type="protein sequence ID" value="GGA26035.1"/>
    <property type="molecule type" value="Genomic_DNA"/>
</dbReference>
<dbReference type="InterPro" id="IPR001789">
    <property type="entry name" value="Sig_transdc_resp-reg_receiver"/>
</dbReference>
<dbReference type="InterPro" id="IPR018060">
    <property type="entry name" value="HTH_AraC"/>
</dbReference>
<evidence type="ECO:0000313" key="9">
    <source>
        <dbReference type="EMBL" id="GGA26035.1"/>
    </source>
</evidence>
<dbReference type="InterPro" id="IPR011006">
    <property type="entry name" value="CheY-like_superfamily"/>
</dbReference>
<dbReference type="PROSITE" id="PS50110">
    <property type="entry name" value="RESPONSE_REGULATORY"/>
    <property type="match status" value="1"/>
</dbReference>
<name>A0ABQ1FSH4_9BACL</name>
<organism evidence="9 10">
    <name type="scientific">Paenibacillus physcomitrellae</name>
    <dbReference type="NCBI Taxonomy" id="1619311"/>
    <lineage>
        <taxon>Bacteria</taxon>
        <taxon>Bacillati</taxon>
        <taxon>Bacillota</taxon>
        <taxon>Bacilli</taxon>
        <taxon>Bacillales</taxon>
        <taxon>Paenibacillaceae</taxon>
        <taxon>Paenibacillus</taxon>
    </lineage>
</organism>
<keyword evidence="5" id="KW-0175">Coiled coil</keyword>
<reference evidence="10" key="1">
    <citation type="journal article" date="2019" name="Int. J. Syst. Evol. Microbiol.">
        <title>The Global Catalogue of Microorganisms (GCM) 10K type strain sequencing project: providing services to taxonomists for standard genome sequencing and annotation.</title>
        <authorList>
            <consortium name="The Broad Institute Genomics Platform"/>
            <consortium name="The Broad Institute Genome Sequencing Center for Infectious Disease"/>
            <person name="Wu L."/>
            <person name="Ma J."/>
        </authorList>
    </citation>
    <scope>NUCLEOTIDE SEQUENCE [LARGE SCALE GENOMIC DNA]</scope>
    <source>
        <strain evidence="10">CGMCC 1.15044</strain>
    </source>
</reference>
<dbReference type="Proteomes" id="UP000609323">
    <property type="component" value="Unassembled WGS sequence"/>
</dbReference>
<dbReference type="Gene3D" id="1.10.10.60">
    <property type="entry name" value="Homeodomain-like"/>
    <property type="match status" value="2"/>
</dbReference>
<dbReference type="PANTHER" id="PTHR43280">
    <property type="entry name" value="ARAC-FAMILY TRANSCRIPTIONAL REGULATOR"/>
    <property type="match status" value="1"/>
</dbReference>
<feature type="coiled-coil region" evidence="5">
    <location>
        <begin position="474"/>
        <end position="541"/>
    </location>
</feature>
<evidence type="ECO:0000313" key="10">
    <source>
        <dbReference type="Proteomes" id="UP000609323"/>
    </source>
</evidence>
<dbReference type="CDD" id="cd17536">
    <property type="entry name" value="REC_YesN-like"/>
    <property type="match status" value="1"/>
</dbReference>
<evidence type="ECO:0000259" key="8">
    <source>
        <dbReference type="PROSITE" id="PS50110"/>
    </source>
</evidence>
<feature type="modified residue" description="4-aspartylphosphate" evidence="4">
    <location>
        <position position="53"/>
    </location>
</feature>
<dbReference type="PRINTS" id="PR00032">
    <property type="entry name" value="HTHARAC"/>
</dbReference>
<sequence length="652" mass="73058">MKILIVDDEPRHLRGMVNLIRQLRPEAELTAAKDGVAALEQVRRDCPEAILTDIRMPHMDGLAFLGKLKEEGIFSKVIIVSAYNMFEYAQTAIRHGAYDYLLKPVEIESVERLLDRIELQLRLESNQRREAEALKQQLTLASSAYRSRLYLSWLNESLTPSEQREMEKEEWLKGGGLLIYSELRGVGAAGGIMGTEAEEENISETVYLQMPEHAHEQAQTQGLEQSLEQVLEQGWSKLGKALTLTISQNGLQKRGIHAVTLVHTSQPIFSVSPPYTPAAEKLLRSIADSISAELAMAGNLLTHGLAMTGRLTHGVSPYCELLIKGGPQAYRAAREANEHNFFSNWNGLFLYGQQRLESSCYPAVPSYQSASSYQPASGHSTSRHPAPPVQPASPRFPAPSSSQAPEDSGKLSIDLESLFEALLDNGDRGVSKVEIEGSARPKASADAADLAIIQCRSAFDRLSNSGYASPVLLKEQASLLLMKLQSRIRELVDRRLDSRLTQSAAALVQECHTYDELMALLEQSLREIHQALKQIQQDKSEVVVASCLRWIEEHMKEDLTLERAADHFFFNASYFSTFMKNKTGRTFSEHVTAIRMKRAKELLAENKLKIYEISAECGYQDTKYFCRVFKKHYGLSPQAYKHASLPERRSME</sequence>
<evidence type="ECO:0000256" key="6">
    <source>
        <dbReference type="SAM" id="MobiDB-lite"/>
    </source>
</evidence>
<keyword evidence="1" id="KW-0805">Transcription regulation</keyword>
<feature type="domain" description="HTH araC/xylS-type" evidence="7">
    <location>
        <begin position="545"/>
        <end position="643"/>
    </location>
</feature>
<dbReference type="PROSITE" id="PS01124">
    <property type="entry name" value="HTH_ARAC_FAMILY_2"/>
    <property type="match status" value="1"/>
</dbReference>
<keyword evidence="2" id="KW-0238">DNA-binding</keyword>